<evidence type="ECO:0000313" key="1">
    <source>
        <dbReference type="EMBL" id="KAK8485079.1"/>
    </source>
</evidence>
<keyword evidence="2" id="KW-1185">Reference proteome</keyword>
<protein>
    <submittedName>
        <fullName evidence="1">Uncharacterized protein</fullName>
    </submittedName>
</protein>
<accession>A0ABR1ZWG9</accession>
<organism evidence="1 2">
    <name type="scientific">Hibiscus sabdariffa</name>
    <name type="common">roselle</name>
    <dbReference type="NCBI Taxonomy" id="183260"/>
    <lineage>
        <taxon>Eukaryota</taxon>
        <taxon>Viridiplantae</taxon>
        <taxon>Streptophyta</taxon>
        <taxon>Embryophyta</taxon>
        <taxon>Tracheophyta</taxon>
        <taxon>Spermatophyta</taxon>
        <taxon>Magnoliopsida</taxon>
        <taxon>eudicotyledons</taxon>
        <taxon>Gunneridae</taxon>
        <taxon>Pentapetalae</taxon>
        <taxon>rosids</taxon>
        <taxon>malvids</taxon>
        <taxon>Malvales</taxon>
        <taxon>Malvaceae</taxon>
        <taxon>Malvoideae</taxon>
        <taxon>Hibiscus</taxon>
    </lineage>
</organism>
<dbReference type="Proteomes" id="UP001396334">
    <property type="component" value="Unassembled WGS sequence"/>
</dbReference>
<comment type="caution">
    <text evidence="1">The sequence shown here is derived from an EMBL/GenBank/DDBJ whole genome shotgun (WGS) entry which is preliminary data.</text>
</comment>
<proteinExistence type="predicted"/>
<dbReference type="EMBL" id="JBBPBN010000520">
    <property type="protein sequence ID" value="KAK8485079.1"/>
    <property type="molecule type" value="Genomic_DNA"/>
</dbReference>
<reference evidence="1 2" key="1">
    <citation type="journal article" date="2024" name="G3 (Bethesda)">
        <title>Genome assembly of Hibiscus sabdariffa L. provides insights into metabolisms of medicinal natural products.</title>
        <authorList>
            <person name="Kim T."/>
        </authorList>
    </citation>
    <scope>NUCLEOTIDE SEQUENCE [LARGE SCALE GENOMIC DNA]</scope>
    <source>
        <strain evidence="1">TK-2024</strain>
        <tissue evidence="1">Old leaves</tissue>
    </source>
</reference>
<evidence type="ECO:0000313" key="2">
    <source>
        <dbReference type="Proteomes" id="UP001396334"/>
    </source>
</evidence>
<gene>
    <name evidence="1" type="ORF">V6N11_034459</name>
</gene>
<sequence length="67" mass="6837">MVGGLGSASGECVVVGERTGNVGVALQGDGVVAVMEAQVRMSGDEGRIVAEIEVDEASRSWNDEDGE</sequence>
<name>A0ABR1ZWG9_9ROSI</name>